<evidence type="ECO:0000313" key="2">
    <source>
        <dbReference type="Proteomes" id="UP000202151"/>
    </source>
</evidence>
<evidence type="ECO:0008006" key="3">
    <source>
        <dbReference type="Google" id="ProtNLM"/>
    </source>
</evidence>
<sequence length="639" mass="67669">MGFFAGRLNNTPTLSLKRGSGGDINQHINPDNNTIFHSNMPHVIITETHSANLALATNEYYWAAMPSRIVTLHNNDSNLVILTEIEFTDGTRHMINGMSMGVGVKAYGTTNPQVSSGGGNKIQITASADLSLDVGYFNTGTSGSIVEKLRDGTGCQHMFGSYAMRRGFATAAMYMGSAALYKSAWDGSSNVVADRNTLTVKSSSIRHPGSRSLGFDAIYVRGRSCPRIVYGYNGPNHTTAGRVQGVASSAAEMVKNYNSTDPSSMAWAVGFARAAPHGYAYWEGMSDPNNGPGGPIGIYSESLGVTPKKVTWYVTNLRYTGSGFTVGTDLFKGSDIKISPNDFTIRGVNLSTTSWKFINFVQPGYNPGSRADIRNIGNNVSSSSNSTGVNGIATFAVPVTNGSNAPLFKGGNVGGLTNSTVSIYSFMPSSSWYAQSTPPKIGNKYGDVWSESNIPLRLIAGSASATLSGNVVFSSGSSVHLTTMGLGIQSARDGAIVCTMEFLDDTWLSAGGIGCFNPNEILNRGATTGDSRFRISSNAVSKKLHQILSLPSGKYVPFLTIKGTAVNATGGGGAMFTPTAFWVSSLYGGNAQTGYYTITYYLKNDGNGNVSVWLNASVSNVVGLKACLPNVKITIQRLT</sequence>
<keyword evidence="2" id="KW-1185">Reference proteome</keyword>
<protein>
    <recommendedName>
        <fullName evidence="3">Receptor-binding tail protein</fullName>
    </recommendedName>
</protein>
<organism evidence="1 2">
    <name type="scientific">Escherichia phage slur09</name>
    <dbReference type="NCBI Taxonomy" id="1728958"/>
    <lineage>
        <taxon>Viruses</taxon>
        <taxon>Duplodnaviria</taxon>
        <taxon>Heunggongvirae</taxon>
        <taxon>Uroviricota</taxon>
        <taxon>Caudoviricetes</taxon>
        <taxon>Demerecviridae</taxon>
        <taxon>Markadamsvirinae</taxon>
        <taxon>Tequintavirus</taxon>
        <taxon>Tequintavirus slur09</taxon>
    </lineage>
</organism>
<reference evidence="1 2" key="1">
    <citation type="submission" date="2015-10" db="EMBL/GenBank/DDBJ databases">
        <authorList>
            <person name="Millard A."/>
        </authorList>
    </citation>
    <scope>NUCLEOTIDE SEQUENCE [LARGE SCALE GENOMIC DNA]</scope>
</reference>
<name>A0A0M9JJ99_9CAUD</name>
<accession>A0A0M9JJ99</accession>
<dbReference type="KEGG" id="vg:26647668"/>
<dbReference type="OrthoDB" id="1528at10239"/>
<evidence type="ECO:0000313" key="1">
    <source>
        <dbReference type="EMBL" id="CUR48934.1"/>
    </source>
</evidence>
<dbReference type="GeneID" id="26647668"/>
<dbReference type="RefSeq" id="YP_009202094.1">
    <property type="nucleotide sequence ID" value="NC_028840.1"/>
</dbReference>
<proteinExistence type="predicted"/>
<dbReference type="Proteomes" id="UP000202151">
    <property type="component" value="Segment"/>
</dbReference>
<dbReference type="EMBL" id="LN887948">
    <property type="protein sequence ID" value="CUR48934.1"/>
    <property type="molecule type" value="Genomic_DNA"/>
</dbReference>
<gene>
    <name evidence="1" type="ORF">SLUR09_00048</name>
</gene>